<dbReference type="PANTHER" id="PTHR46503">
    <property type="entry name" value="INTER-ALPHA-TRYPSIN INHIBITOR HEAVY CHAIN-LIKE PROTEIN"/>
    <property type="match status" value="1"/>
</dbReference>
<sequence length="666" mass="73746">MAREFSTCVEYGLSLSKRIYYGKEMTPAAAAAAMTRSISSKSSRLEESYLPTSVMAYAVIPEPELVDNPDVPSYQPYVHGRCEPPALIPLQIHGAVAMEIDCCFDNANVCFSGAWRVHCVKASRKCDVRIAIPMGEQGSLLGVEVDATGRSYHSQLMQAEDANDSEKQSKGWNGRLIKGSLYSFVIPEVGGGSTFSIKVTWSQKLLYHEGQFSLNVPFSFPAFVNPIGKKISKREKILLNVNSGVGKEILFRCTSHALKELRREAGKMGLLYDAQVLTWSGVDFNFSYSVYSKDLFGVLLQSPFLRDFDDRQMFCCYLFPGNNQSMKAFRKEVIFLIDISGSMKGDPFENGGTNILAPLKQAIKMLAETTDSIPLIFLITDGAVEDERDICNFVKGSLTCRGSISIRICTFGIGTYCNHYFLRMLAQLGRGRFDTAYDADSVDFRMQRLFTTASSIIASQYNPETFQNSVKLSGVLADMRKFTIDIKAPEAKDLPSDRVVARRQIDLLTASAWLSGSKELEQKVAKMSIQAGVPSEYTLMVLHRTLSEEKASETILIQDVLSKITPLKKKNMQTTIMLGNLGVGFGSWRATAENIPPGSEETKPTDMLFNAASNCCSRVVDRCCCMCFIQTCSHMNNQCAILLSQLCAALACFECINCCFELCECG</sequence>
<dbReference type="AlphaFoldDB" id="A0A9Q0T4X4"/>
<reference evidence="1" key="1">
    <citation type="submission" date="2022-11" db="EMBL/GenBank/DDBJ databases">
        <authorList>
            <person name="Hyden B.L."/>
            <person name="Feng K."/>
            <person name="Yates T."/>
            <person name="Jawdy S."/>
            <person name="Smart L.B."/>
            <person name="Muchero W."/>
        </authorList>
    </citation>
    <scope>NUCLEOTIDE SEQUENCE</scope>
    <source>
        <tissue evidence="1">Shoot tip</tissue>
    </source>
</reference>
<dbReference type="Proteomes" id="UP001151752">
    <property type="component" value="Chromosome 1"/>
</dbReference>
<protein>
    <submittedName>
        <fullName evidence="1">INTER ALPHA-TRYPSIN INHIBITOR HEAVY CHAIN-LIKE PROTEIN</fullName>
    </submittedName>
</protein>
<reference evidence="1" key="2">
    <citation type="journal article" date="2023" name="Int. J. Mol. Sci.">
        <title>De Novo Assembly and Annotation of 11 Diverse Shrub Willow (Salix) Genomes Reveals Novel Gene Organization in Sex-Linked Regions.</title>
        <authorList>
            <person name="Hyden B."/>
            <person name="Feng K."/>
            <person name="Yates T.B."/>
            <person name="Jawdy S."/>
            <person name="Cereghino C."/>
            <person name="Smart L.B."/>
            <person name="Muchero W."/>
        </authorList>
    </citation>
    <scope>NUCLEOTIDE SEQUENCE</scope>
    <source>
        <tissue evidence="1">Shoot tip</tissue>
    </source>
</reference>
<dbReference type="Gene3D" id="3.40.50.410">
    <property type="entry name" value="von Willebrand factor, type A domain"/>
    <property type="match status" value="1"/>
</dbReference>
<keyword evidence="2" id="KW-1185">Reference proteome</keyword>
<organism evidence="1 2">
    <name type="scientific">Salix koriyanagi</name>
    <dbReference type="NCBI Taxonomy" id="2511006"/>
    <lineage>
        <taxon>Eukaryota</taxon>
        <taxon>Viridiplantae</taxon>
        <taxon>Streptophyta</taxon>
        <taxon>Embryophyta</taxon>
        <taxon>Tracheophyta</taxon>
        <taxon>Spermatophyta</taxon>
        <taxon>Magnoliopsida</taxon>
        <taxon>eudicotyledons</taxon>
        <taxon>Gunneridae</taxon>
        <taxon>Pentapetalae</taxon>
        <taxon>rosids</taxon>
        <taxon>fabids</taxon>
        <taxon>Malpighiales</taxon>
        <taxon>Salicaceae</taxon>
        <taxon>Saliceae</taxon>
        <taxon>Salix</taxon>
    </lineage>
</organism>
<dbReference type="PANTHER" id="PTHR46503:SF9">
    <property type="entry name" value="INTER ALPHA-TRYPSIN INHIBITOR, HEAVY CHAIN-LIKE PROTEIN"/>
    <property type="match status" value="1"/>
</dbReference>
<comment type="caution">
    <text evidence="1">The sequence shown here is derived from an EMBL/GenBank/DDBJ whole genome shotgun (WGS) entry which is preliminary data.</text>
</comment>
<name>A0A9Q0T4X4_9ROSI</name>
<gene>
    <name evidence="1" type="ORF">OIU74_012502</name>
</gene>
<dbReference type="InterPro" id="IPR036465">
    <property type="entry name" value="vWFA_dom_sf"/>
</dbReference>
<dbReference type="EMBL" id="JAPFFM010000016">
    <property type="protein sequence ID" value="KAJ6701162.1"/>
    <property type="molecule type" value="Genomic_DNA"/>
</dbReference>
<accession>A0A9Q0T4X4</accession>
<dbReference type="SUPFAM" id="SSF53300">
    <property type="entry name" value="vWA-like"/>
    <property type="match status" value="1"/>
</dbReference>
<evidence type="ECO:0000313" key="2">
    <source>
        <dbReference type="Proteomes" id="UP001151752"/>
    </source>
</evidence>
<evidence type="ECO:0000313" key="1">
    <source>
        <dbReference type="EMBL" id="KAJ6701162.1"/>
    </source>
</evidence>
<proteinExistence type="predicted"/>